<accession>A0A3B1DH04</accession>
<gene>
    <name evidence="2" type="ORF">MNBD_UNCLBAC01-1759</name>
</gene>
<dbReference type="EMBL" id="UOGJ01000043">
    <property type="protein sequence ID" value="VAX35298.1"/>
    <property type="molecule type" value="Genomic_DNA"/>
</dbReference>
<name>A0A3B1DH04_9ZZZZ</name>
<feature type="coiled-coil region" evidence="1">
    <location>
        <begin position="30"/>
        <end position="148"/>
    </location>
</feature>
<protein>
    <submittedName>
        <fullName evidence="2">Uncharacterized protein</fullName>
    </submittedName>
</protein>
<dbReference type="AlphaFoldDB" id="A0A3B1DH04"/>
<organism evidence="2">
    <name type="scientific">hydrothermal vent metagenome</name>
    <dbReference type="NCBI Taxonomy" id="652676"/>
    <lineage>
        <taxon>unclassified sequences</taxon>
        <taxon>metagenomes</taxon>
        <taxon>ecological metagenomes</taxon>
    </lineage>
</organism>
<sequence>MSKAAKQSVVILVILLVASLGFAGYMVFEKQKLEKVKVRVEVQLKDTQKKEDELFKETRVLKGKIKNLEQDKVKLSGEKTKLSGKLRDVERKSDNLSSEINRVKKEKDKWKRRVDEASSERDKLMERIQSLVREKGEYEKKLVEAGRNQKITPIKQSPSYQKNIPEFSLEGIEDESNEQYWASVLRHKASLEVEIEDLKEALSDKVLEIVELRRSNEDVKSELEQVKHEKEESSRDIKHKGDLINNLSLELARTKNDKKFVADRIVKLEKKNENLRGKVKRLVSTKGALEKSIVRLTQDKGKIEKELGKTETLIQSKIDEIWEIKDSLDQTIKKSNKILPSADEVELSPIVVSNDKNMAITLNSSPRTQSLNGRVVSINKENNFVVVDIGQNVGLQLGDALSVYRGSQHIARLEVIQLRKDIAAADLKDQASDIKVGDTVR</sequence>
<evidence type="ECO:0000256" key="1">
    <source>
        <dbReference type="SAM" id="Coils"/>
    </source>
</evidence>
<reference evidence="2" key="1">
    <citation type="submission" date="2018-06" db="EMBL/GenBank/DDBJ databases">
        <authorList>
            <person name="Zhirakovskaya E."/>
        </authorList>
    </citation>
    <scope>NUCLEOTIDE SEQUENCE</scope>
</reference>
<keyword evidence="1" id="KW-0175">Coiled coil</keyword>
<feature type="coiled-coil region" evidence="1">
    <location>
        <begin position="188"/>
        <end position="285"/>
    </location>
</feature>
<proteinExistence type="predicted"/>
<evidence type="ECO:0000313" key="2">
    <source>
        <dbReference type="EMBL" id="VAX35298.1"/>
    </source>
</evidence>